<dbReference type="InterPro" id="IPR001633">
    <property type="entry name" value="EAL_dom"/>
</dbReference>
<evidence type="ECO:0000259" key="2">
    <source>
        <dbReference type="PROSITE" id="PS50112"/>
    </source>
</evidence>
<dbReference type="NCBIfam" id="TIGR00254">
    <property type="entry name" value="GGDEF"/>
    <property type="match status" value="1"/>
</dbReference>
<dbReference type="InterPro" id="IPR035919">
    <property type="entry name" value="EAL_sf"/>
</dbReference>
<dbReference type="InterPro" id="IPR045812">
    <property type="entry name" value="DAHL"/>
</dbReference>
<dbReference type="EMBL" id="CP022187">
    <property type="protein sequence ID" value="AWI77523.1"/>
    <property type="molecule type" value="Genomic_DNA"/>
</dbReference>
<dbReference type="SUPFAM" id="SSF141868">
    <property type="entry name" value="EAL domain-like"/>
    <property type="match status" value="1"/>
</dbReference>
<dbReference type="KEGG" id="acom:CEW83_05240"/>
<organism evidence="6 7">
    <name type="scientific">Parazoarcus communis</name>
    <dbReference type="NCBI Taxonomy" id="41977"/>
    <lineage>
        <taxon>Bacteria</taxon>
        <taxon>Pseudomonadati</taxon>
        <taxon>Pseudomonadota</taxon>
        <taxon>Betaproteobacteria</taxon>
        <taxon>Rhodocyclales</taxon>
        <taxon>Zoogloeaceae</taxon>
        <taxon>Parazoarcus</taxon>
    </lineage>
</organism>
<sequence length="865" mass="96194">MLVAIVIAASLLSWLFLRADAISPQAHEHYARELRLLRQADAELNAAVLASRVGIQLDFDTIGTATGELHKVVSELEDVPGFLSASDRLQVLNRVAQYRDVLEQKIRQIDLFKREHSVLRNSLAYLPLATDLLIGDDTAPIAQTRPIGIFVRGVMTHAHTADAQLAQRLEESMTKLESIVAQLKGAHQQQMTNVLLHGRVILERKPILDTLTRETLAMPTAALGEELAQTYARGYERASRTAHNYRVSLYVLALVLAGYLALVMLRLAKTSGDLAQANRQLKERIATLDRTQHDLKLYATVFTNATEGMLITDGSGRIVATNPAFSEITGYTTAEMLECSPSMLKSGRQPENFYRDMWRTLDRRGQWQGEIWNRRKNGEVYPEWLSITAVRNQDGATSHYIGLFSDITERKRAEARIHHLAHHDSLTNLPNRLLLQDRLEQAILQSHRVGSHTAVLLLNLDRFKTINDSLGHDLGDGLLQQVAHRCLAVVRETDTVSRPGSDEFVLVVPDIDHPQDAAIVARKVLQTVGRPYLLGDHEITVTASIGIAIFDGDGLTPAELLRNADAAMYRAKAEGRDAYQFYSADMNSASLGDLLLENQLRGALERNELELHYQPKVCATNGRLVGAEALLRWRHPDLGLISPGRFVPVAEESGLIAPIGEWVMREACRQLQVWRDAGMMPVPVAVNLSAHQFTQRKLSSLVEEVLTETRLPAGLLGLELTETMLMRDVDRTIETLNILRDMGIDLSIDDFGTGYSSLSYLKQFRVNVLKIDRSFVNDIHRENTDGKIAAAVIALAHSLGMKVVAEGVETEAQREFLLAHGCDQFQGYLFGRPVPAAEFEKALTARRMGLPGTVLAKLHEDVTSI</sequence>
<dbReference type="FunFam" id="3.20.20.450:FF:000001">
    <property type="entry name" value="Cyclic di-GMP phosphodiesterase yahA"/>
    <property type="match status" value="1"/>
</dbReference>
<accession>A0A2U8GW76</accession>
<dbReference type="InterPro" id="IPR000700">
    <property type="entry name" value="PAS-assoc_C"/>
</dbReference>
<dbReference type="Proteomes" id="UP000244930">
    <property type="component" value="Chromosome"/>
</dbReference>
<feature type="domain" description="EAL" evidence="4">
    <location>
        <begin position="593"/>
        <end position="847"/>
    </location>
</feature>
<dbReference type="CDD" id="cd01949">
    <property type="entry name" value="GGDEF"/>
    <property type="match status" value="1"/>
</dbReference>
<dbReference type="PROSITE" id="PS50113">
    <property type="entry name" value="PAC"/>
    <property type="match status" value="1"/>
</dbReference>
<evidence type="ECO:0000256" key="1">
    <source>
        <dbReference type="SAM" id="Phobius"/>
    </source>
</evidence>
<dbReference type="SMART" id="SM00086">
    <property type="entry name" value="PAC"/>
    <property type="match status" value="1"/>
</dbReference>
<proteinExistence type="predicted"/>
<dbReference type="SUPFAM" id="SSF55073">
    <property type="entry name" value="Nucleotide cyclase"/>
    <property type="match status" value="1"/>
</dbReference>
<keyword evidence="1" id="KW-0472">Membrane</keyword>
<dbReference type="Pfam" id="PF00563">
    <property type="entry name" value="EAL"/>
    <property type="match status" value="1"/>
</dbReference>
<dbReference type="InterPro" id="IPR000014">
    <property type="entry name" value="PAS"/>
</dbReference>
<protein>
    <submittedName>
        <fullName evidence="6">GGDEF domain-containing protein</fullName>
    </submittedName>
</protein>
<reference evidence="6 7" key="1">
    <citation type="submission" date="2017-06" db="EMBL/GenBank/DDBJ databases">
        <title>Azoarcus.</title>
        <authorList>
            <person name="Woo J.-H."/>
            <person name="Kim H.-S."/>
        </authorList>
    </citation>
    <scope>NUCLEOTIDE SEQUENCE [LARGE SCALE GENOMIC DNA]</scope>
    <source>
        <strain evidence="6 7">TSPY31</strain>
    </source>
</reference>
<dbReference type="Gene3D" id="3.30.450.20">
    <property type="entry name" value="PAS domain"/>
    <property type="match status" value="1"/>
</dbReference>
<keyword evidence="7" id="KW-1185">Reference proteome</keyword>
<dbReference type="InterPro" id="IPR001610">
    <property type="entry name" value="PAC"/>
</dbReference>
<dbReference type="PROSITE" id="PS50112">
    <property type="entry name" value="PAS"/>
    <property type="match status" value="1"/>
</dbReference>
<evidence type="ECO:0000259" key="3">
    <source>
        <dbReference type="PROSITE" id="PS50113"/>
    </source>
</evidence>
<dbReference type="AlphaFoldDB" id="A0A2U8GW76"/>
<keyword evidence="1" id="KW-1133">Transmembrane helix</keyword>
<dbReference type="PANTHER" id="PTHR44757:SF2">
    <property type="entry name" value="BIOFILM ARCHITECTURE MAINTENANCE PROTEIN MBAA"/>
    <property type="match status" value="1"/>
</dbReference>
<dbReference type="Pfam" id="PF19443">
    <property type="entry name" value="DAHL"/>
    <property type="match status" value="1"/>
</dbReference>
<dbReference type="Pfam" id="PF13426">
    <property type="entry name" value="PAS_9"/>
    <property type="match status" value="1"/>
</dbReference>
<dbReference type="SUPFAM" id="SSF55785">
    <property type="entry name" value="PYP-like sensor domain (PAS domain)"/>
    <property type="match status" value="1"/>
</dbReference>
<evidence type="ECO:0000259" key="4">
    <source>
        <dbReference type="PROSITE" id="PS50883"/>
    </source>
</evidence>
<dbReference type="InterPro" id="IPR052155">
    <property type="entry name" value="Biofilm_reg_signaling"/>
</dbReference>
<evidence type="ECO:0000313" key="7">
    <source>
        <dbReference type="Proteomes" id="UP000244930"/>
    </source>
</evidence>
<keyword evidence="1" id="KW-0812">Transmembrane</keyword>
<dbReference type="PROSITE" id="PS50883">
    <property type="entry name" value="EAL"/>
    <property type="match status" value="1"/>
</dbReference>
<dbReference type="NCBIfam" id="TIGR00229">
    <property type="entry name" value="sensory_box"/>
    <property type="match status" value="1"/>
</dbReference>
<evidence type="ECO:0000313" key="6">
    <source>
        <dbReference type="EMBL" id="AWI77523.1"/>
    </source>
</evidence>
<dbReference type="Gene3D" id="3.20.20.450">
    <property type="entry name" value="EAL domain"/>
    <property type="match status" value="1"/>
</dbReference>
<dbReference type="InterPro" id="IPR043128">
    <property type="entry name" value="Rev_trsase/Diguanyl_cyclase"/>
</dbReference>
<feature type="transmembrane region" description="Helical" evidence="1">
    <location>
        <begin position="247"/>
        <end position="268"/>
    </location>
</feature>
<dbReference type="InterPro" id="IPR029787">
    <property type="entry name" value="Nucleotide_cyclase"/>
</dbReference>
<dbReference type="PANTHER" id="PTHR44757">
    <property type="entry name" value="DIGUANYLATE CYCLASE DGCP"/>
    <property type="match status" value="1"/>
</dbReference>
<evidence type="ECO:0000259" key="5">
    <source>
        <dbReference type="PROSITE" id="PS50887"/>
    </source>
</evidence>
<dbReference type="SMART" id="SM00091">
    <property type="entry name" value="PAS"/>
    <property type="match status" value="1"/>
</dbReference>
<dbReference type="PROSITE" id="PS50887">
    <property type="entry name" value="GGDEF"/>
    <property type="match status" value="1"/>
</dbReference>
<dbReference type="SMART" id="SM00052">
    <property type="entry name" value="EAL"/>
    <property type="match status" value="1"/>
</dbReference>
<feature type="domain" description="PAS" evidence="2">
    <location>
        <begin position="294"/>
        <end position="337"/>
    </location>
</feature>
<dbReference type="InterPro" id="IPR035965">
    <property type="entry name" value="PAS-like_dom_sf"/>
</dbReference>
<dbReference type="CDD" id="cd00130">
    <property type="entry name" value="PAS"/>
    <property type="match status" value="1"/>
</dbReference>
<dbReference type="Pfam" id="PF00990">
    <property type="entry name" value="GGDEF"/>
    <property type="match status" value="1"/>
</dbReference>
<feature type="domain" description="GGDEF" evidence="5">
    <location>
        <begin position="451"/>
        <end position="584"/>
    </location>
</feature>
<dbReference type="Gene3D" id="3.30.70.270">
    <property type="match status" value="1"/>
</dbReference>
<gene>
    <name evidence="6" type="ORF">CEW83_05240</name>
</gene>
<dbReference type="CDD" id="cd01948">
    <property type="entry name" value="EAL"/>
    <property type="match status" value="1"/>
</dbReference>
<dbReference type="InterPro" id="IPR000160">
    <property type="entry name" value="GGDEF_dom"/>
</dbReference>
<name>A0A2U8GW76_9RHOO</name>
<dbReference type="SMART" id="SM00267">
    <property type="entry name" value="GGDEF"/>
    <property type="match status" value="1"/>
</dbReference>
<feature type="domain" description="PAC" evidence="3">
    <location>
        <begin position="367"/>
        <end position="419"/>
    </location>
</feature>